<accession>A0A1N6JZH3</accession>
<dbReference type="EMBL" id="FSRM01000002">
    <property type="protein sequence ID" value="SIO49641.1"/>
    <property type="molecule type" value="Genomic_DNA"/>
</dbReference>
<dbReference type="Proteomes" id="UP000184693">
    <property type="component" value="Unassembled WGS sequence"/>
</dbReference>
<evidence type="ECO:0000313" key="2">
    <source>
        <dbReference type="Proteomes" id="UP000184693"/>
    </source>
</evidence>
<evidence type="ECO:0000313" key="1">
    <source>
        <dbReference type="EMBL" id="SIO49641.1"/>
    </source>
</evidence>
<name>A0A1N6JZH3_9BURK</name>
<dbReference type="AlphaFoldDB" id="A0A1N6JZH3"/>
<gene>
    <name evidence="1" type="ORF">SAMN05444168_5523</name>
</gene>
<organism evidence="1 2">
    <name type="scientific">Paraburkholderia phenazinium</name>
    <dbReference type="NCBI Taxonomy" id="60549"/>
    <lineage>
        <taxon>Bacteria</taxon>
        <taxon>Pseudomonadati</taxon>
        <taxon>Pseudomonadota</taxon>
        <taxon>Betaproteobacteria</taxon>
        <taxon>Burkholderiales</taxon>
        <taxon>Burkholderiaceae</taxon>
        <taxon>Paraburkholderia</taxon>
    </lineage>
</organism>
<proteinExistence type="predicted"/>
<protein>
    <submittedName>
        <fullName evidence="1">Uncharacterized protein</fullName>
    </submittedName>
</protein>
<sequence>MQLAAQSVNGFMFGLGGSPGVLQATLTSTDISGQPVGSVANDVIGGVGHTLTGDTSAMSAGSIRYAMEVTTTTPMLVVNRGSSAGSSSLAQLQQDFGSTIATLSDVSYLSGMSVSAPLSSTRKSTELFVRPPLWWWAHMGRGKCSVIPAIPVAPSSIGIGTCFCRYHHIVSWQSNAKSSSGGGPSCYRNRFALPPSSFIDLT</sequence>
<reference evidence="1 2" key="1">
    <citation type="submission" date="2016-11" db="EMBL/GenBank/DDBJ databases">
        <authorList>
            <person name="Jaros S."/>
            <person name="Januszkiewicz K."/>
            <person name="Wedrychowicz H."/>
        </authorList>
    </citation>
    <scope>NUCLEOTIDE SEQUENCE [LARGE SCALE GENOMIC DNA]</scope>
    <source>
        <strain evidence="1 2">GAS86</strain>
    </source>
</reference>